<dbReference type="KEGG" id="acu:Atc_1252"/>
<dbReference type="EMBL" id="CP002573">
    <property type="protein sequence ID" value="AEK57944.1"/>
    <property type="molecule type" value="Genomic_DNA"/>
</dbReference>
<dbReference type="KEGG" id="acu:Atc_m160"/>
<dbReference type="AlphaFoldDB" id="F9ZMZ2"/>
<evidence type="ECO:0000313" key="3">
    <source>
        <dbReference type="EMBL" id="AEK57901.1"/>
    </source>
</evidence>
<accession>F9ZMZ2</accession>
<evidence type="ECO:0000313" key="4">
    <source>
        <dbReference type="EMBL" id="AEK57944.1"/>
    </source>
</evidence>
<evidence type="ECO:0000313" key="2">
    <source>
        <dbReference type="EMBL" id="AEK57844.1"/>
    </source>
</evidence>
<keyword evidence="6" id="KW-1185">Reference proteome</keyword>
<dbReference type="KEGG" id="acu:Atc_1195"/>
<dbReference type="Proteomes" id="UP000006135">
    <property type="component" value="Chromosome"/>
</dbReference>
<evidence type="ECO:0000313" key="5">
    <source>
        <dbReference type="EMBL" id="AEK59691.1"/>
    </source>
</evidence>
<reference evidence="3 6" key="1">
    <citation type="journal article" date="2011" name="J. Genet. Genomics">
        <title>Unraveling the Acidithiobacillus caldus complete genome and its central metabolisms for carbon assimilation.</title>
        <authorList>
            <person name="You X.Y."/>
            <person name="Guo X."/>
            <person name="Zheng H.J."/>
            <person name="Zhang M.J."/>
            <person name="Liu L.J."/>
            <person name="Zhu Y.Q."/>
            <person name="Zhu B."/>
            <person name="Wang S.Y."/>
            <person name="Zhao G.P."/>
            <person name="Poetsch A."/>
            <person name="Jiang C.Y."/>
            <person name="Liu S.J."/>
        </authorList>
    </citation>
    <scope>NUCLEOTIDE SEQUENCE [LARGE SCALE GENOMIC DNA]</scope>
    <source>
        <strain evidence="3 6">SM-1</strain>
        <plasmid evidence="5">megaplasmid</plasmid>
        <plasmid evidence="6">Plasmid megaplasmid</plasmid>
        <plasmid evidence="5">SM-1</plasmid>
    </source>
</reference>
<dbReference type="HOGENOM" id="CLU_036380_0_0_6"/>
<dbReference type="Proteomes" id="UP000006135">
    <property type="component" value="Plasmid megaplasmid"/>
</dbReference>
<dbReference type="KEGG" id="acu:Atc_1295"/>
<dbReference type="EMBL" id="CP002574">
    <property type="protein sequence ID" value="AEK59691.1"/>
    <property type="molecule type" value="Genomic_DNA"/>
</dbReference>
<gene>
    <name evidence="2" type="ordered locus">Atc_1195</name>
    <name evidence="3" type="ordered locus">Atc_1252</name>
    <name evidence="4" type="ordered locus">Atc_1295</name>
    <name evidence="5" type="ordered locus">Atc_m160</name>
</gene>
<feature type="region of interest" description="Disordered" evidence="1">
    <location>
        <begin position="287"/>
        <end position="307"/>
    </location>
</feature>
<sequence>MSSKYAGSRITKASKAPKAKQPTFVLELPLLVNPHEDRVLAVRFEAGRQLYNAVLGEALRRLDLMKQSRAWQTARKLPKGNPGSREQKARAAEFSLISKTIGFTDYDLQAYATRCKNACWIGDHLDAHTTQKIGTRAFKAAQRYQFRTGGRPRFKPKWKTLASMEAKSNAAGLRWRDDHLEWNGLKLKAIYDQKDPHGVQAFALQNPVKYCRLVRRTLNGKARWFVQLVIAGYPKWKNKNPIRQGKVAIDIGPSTIAAVSETDAFLEQFCANVPDLQKTIRRIQRAMDRSKRGSNPGNYHEDGTLKKPAPGQRLQWVFTNGYLRLRARLKEMHRRLAAYRRTEHGKLANRVVALGSTVMAEKLSYKAFQRRFGKSVRDRAPGEFVGHLRRKAASAGGGVIEFPTRTTKLSQSCQCGAVVKKPLCQRWHDCPCGIRAQRDLYSAYLGLHVREDAGLWILDTESARVGWCAAESLLEKAVSGVVQAANGRRLPASFGISAPRSGARDRAALSRNGAESGEDSGCCNHIASAIVARAGKTPELSTGTPRL</sequence>
<geneLocation type="plasmid" evidence="5">
    <name>megaplasmid</name>
</geneLocation>
<protein>
    <submittedName>
        <fullName evidence="3">ISChy9, transposase orfB</fullName>
    </submittedName>
</protein>
<dbReference type="STRING" id="990288.Atc_1195"/>
<evidence type="ECO:0000256" key="1">
    <source>
        <dbReference type="SAM" id="MobiDB-lite"/>
    </source>
</evidence>
<name>F9ZMZ2_ACICS</name>
<proteinExistence type="predicted"/>
<dbReference type="EMBL" id="CP002573">
    <property type="protein sequence ID" value="AEK57844.1"/>
    <property type="molecule type" value="Genomic_DNA"/>
</dbReference>
<dbReference type="EMBL" id="CP002573">
    <property type="protein sequence ID" value="AEK57901.1"/>
    <property type="molecule type" value="Genomic_DNA"/>
</dbReference>
<keyword evidence="5" id="KW-0614">Plasmid</keyword>
<organism evidence="3 6">
    <name type="scientific">Acidithiobacillus caldus (strain SM-1)</name>
    <dbReference type="NCBI Taxonomy" id="990288"/>
    <lineage>
        <taxon>Bacteria</taxon>
        <taxon>Pseudomonadati</taxon>
        <taxon>Pseudomonadota</taxon>
        <taxon>Acidithiobacillia</taxon>
        <taxon>Acidithiobacillales</taxon>
        <taxon>Acidithiobacillaceae</taxon>
        <taxon>Acidithiobacillus</taxon>
    </lineage>
</organism>
<dbReference type="GeneID" id="92932933"/>
<dbReference type="RefSeq" id="WP_014002714.1">
    <property type="nucleotide sequence ID" value="NC_015850.1"/>
</dbReference>
<evidence type="ECO:0000313" key="6">
    <source>
        <dbReference type="Proteomes" id="UP000006135"/>
    </source>
</evidence>
<dbReference type="NCBIfam" id="NF040570">
    <property type="entry name" value="guided_TnpB"/>
    <property type="match status" value="1"/>
</dbReference>